<dbReference type="AlphaFoldDB" id="A0A8M1KCA1"/>
<gene>
    <name evidence="8" type="primary">LOC122128797</name>
</gene>
<dbReference type="GeneID" id="122128797"/>
<feature type="region of interest" description="Disordered" evidence="4">
    <location>
        <begin position="121"/>
        <end position="163"/>
    </location>
</feature>
<evidence type="ECO:0000256" key="5">
    <source>
        <dbReference type="SAM" id="SignalP"/>
    </source>
</evidence>
<dbReference type="InterPro" id="IPR013106">
    <property type="entry name" value="Ig_V-set"/>
</dbReference>
<dbReference type="RefSeq" id="XP_042559549.1">
    <property type="nucleotide sequence ID" value="XM_042703615.1"/>
</dbReference>
<evidence type="ECO:0000256" key="1">
    <source>
        <dbReference type="ARBA" id="ARBA00004370"/>
    </source>
</evidence>
<dbReference type="GO" id="GO:0005886">
    <property type="term" value="C:plasma membrane"/>
    <property type="evidence" value="ECO:0007669"/>
    <property type="project" value="TreeGrafter"/>
</dbReference>
<dbReference type="InterPro" id="IPR003599">
    <property type="entry name" value="Ig_sub"/>
</dbReference>
<evidence type="ECO:0000256" key="3">
    <source>
        <dbReference type="ARBA" id="ARBA00023136"/>
    </source>
</evidence>
<dbReference type="Proteomes" id="UP000515152">
    <property type="component" value="Chromosome 24"/>
</dbReference>
<evidence type="ECO:0000313" key="7">
    <source>
        <dbReference type="Proteomes" id="UP000515152"/>
    </source>
</evidence>
<evidence type="ECO:0000313" key="8">
    <source>
        <dbReference type="RefSeq" id="XP_042559549.1"/>
    </source>
</evidence>
<evidence type="ECO:0000256" key="4">
    <source>
        <dbReference type="SAM" id="MobiDB-lite"/>
    </source>
</evidence>
<keyword evidence="2" id="KW-0812">Transmembrane</keyword>
<dbReference type="KEGG" id="char:122128797"/>
<keyword evidence="3" id="KW-0472">Membrane</keyword>
<protein>
    <submittedName>
        <fullName evidence="8">CMRF35-like molecule 1</fullName>
    </submittedName>
</protein>
<dbReference type="SMART" id="SM00409">
    <property type="entry name" value="IG"/>
    <property type="match status" value="1"/>
</dbReference>
<keyword evidence="5" id="KW-0732">Signal</keyword>
<dbReference type="Pfam" id="PF07686">
    <property type="entry name" value="V-set"/>
    <property type="match status" value="1"/>
</dbReference>
<dbReference type="GO" id="GO:0004888">
    <property type="term" value="F:transmembrane signaling receptor activity"/>
    <property type="evidence" value="ECO:0007669"/>
    <property type="project" value="TreeGrafter"/>
</dbReference>
<dbReference type="PANTHER" id="PTHR11860:SF118">
    <property type="entry name" value="CMRF35-LIKE MOLECULE 3-RELATED"/>
    <property type="match status" value="1"/>
</dbReference>
<evidence type="ECO:0000259" key="6">
    <source>
        <dbReference type="SMART" id="SM00409"/>
    </source>
</evidence>
<dbReference type="InterPro" id="IPR050671">
    <property type="entry name" value="CD300_family_receptors"/>
</dbReference>
<feature type="compositionally biased region" description="Basic and acidic residues" evidence="4">
    <location>
        <begin position="135"/>
        <end position="163"/>
    </location>
</feature>
<feature type="signal peptide" evidence="5">
    <location>
        <begin position="1"/>
        <end position="20"/>
    </location>
</feature>
<feature type="domain" description="Immunoglobulin" evidence="6">
    <location>
        <begin position="20"/>
        <end position="116"/>
    </location>
</feature>
<comment type="subcellular location">
    <subcellularLocation>
        <location evidence="1">Membrane</location>
    </subcellularLocation>
</comment>
<accession>A0A8M1KCA1</accession>
<feature type="chain" id="PRO_5035449792" evidence="5">
    <location>
        <begin position="21"/>
        <end position="163"/>
    </location>
</feature>
<dbReference type="OrthoDB" id="9805957at2759"/>
<dbReference type="PANTHER" id="PTHR11860">
    <property type="entry name" value="POLYMERIC-IMMUNOGLOBULIN RECEPTOR"/>
    <property type="match status" value="1"/>
</dbReference>
<organism evidence="7 8">
    <name type="scientific">Clupea harengus</name>
    <name type="common">Atlantic herring</name>
    <dbReference type="NCBI Taxonomy" id="7950"/>
    <lineage>
        <taxon>Eukaryota</taxon>
        <taxon>Metazoa</taxon>
        <taxon>Chordata</taxon>
        <taxon>Craniata</taxon>
        <taxon>Vertebrata</taxon>
        <taxon>Euteleostomi</taxon>
        <taxon>Actinopterygii</taxon>
        <taxon>Neopterygii</taxon>
        <taxon>Teleostei</taxon>
        <taxon>Clupei</taxon>
        <taxon>Clupeiformes</taxon>
        <taxon>Clupeoidei</taxon>
        <taxon>Clupeidae</taxon>
        <taxon>Clupea</taxon>
    </lineage>
</organism>
<reference evidence="8" key="1">
    <citation type="submission" date="2025-08" db="UniProtKB">
        <authorList>
            <consortium name="RefSeq"/>
        </authorList>
    </citation>
    <scope>IDENTIFICATION</scope>
</reference>
<proteinExistence type="predicted"/>
<evidence type="ECO:0000256" key="2">
    <source>
        <dbReference type="ARBA" id="ARBA00022692"/>
    </source>
</evidence>
<name>A0A8M1KCA1_CLUHA</name>
<sequence>MSQRLIILSCLLAVLGGVESDIITVREGQDAKITCSHTLADGNIKYFCKDPCYTRTDTLVKSDDQSPPKRFSLVDRGNGEFTVTIFKVRLTDSGKYYCGVERSILNTFKAITLQVITAVPSTTPGVSSHRPSKTTVRDVTTKSTRPEHTSLRPPEHREEDGAG</sequence>
<keyword evidence="7" id="KW-1185">Reference proteome</keyword>